<dbReference type="AlphaFoldDB" id="A0A5B7JRR8"/>
<name>A0A5B7JRR8_PORTR</name>
<protein>
    <recommendedName>
        <fullName evidence="3">Endonuclease/exonuclease/phosphatase domain-containing protein</fullName>
    </recommendedName>
</protein>
<comment type="caution">
    <text evidence="1">The sequence shown here is derived from an EMBL/GenBank/DDBJ whole genome shotgun (WGS) entry which is preliminary data.</text>
</comment>
<sequence>MIDNNTLKHLGPAFSTFYSSTTRTTPDIILGNKHIYHNITIKPGPDSPSDHICIIVSITSKAIRIPVPPKYNYHLADWDSFQTSIQDINSAKPPEQATLQQLDKATETWFKTIKEAMETNIPKTNNITINKSITNTTVKSIQRFIANLKIEAETRGWTLAKLHTYNLLKKSPRQRMQ</sequence>
<keyword evidence="2" id="KW-1185">Reference proteome</keyword>
<reference evidence="1 2" key="1">
    <citation type="submission" date="2019-05" db="EMBL/GenBank/DDBJ databases">
        <title>Another draft genome of Portunus trituberculatus and its Hox gene families provides insights of decapod evolution.</title>
        <authorList>
            <person name="Jeong J.-H."/>
            <person name="Song I."/>
            <person name="Kim S."/>
            <person name="Choi T."/>
            <person name="Kim D."/>
            <person name="Ryu S."/>
            <person name="Kim W."/>
        </authorList>
    </citation>
    <scope>NUCLEOTIDE SEQUENCE [LARGE SCALE GENOMIC DNA]</scope>
    <source>
        <tissue evidence="1">Muscle</tissue>
    </source>
</reference>
<proteinExistence type="predicted"/>
<gene>
    <name evidence="1" type="ORF">E2C01_094164</name>
</gene>
<organism evidence="1 2">
    <name type="scientific">Portunus trituberculatus</name>
    <name type="common">Swimming crab</name>
    <name type="synonym">Neptunus trituberculatus</name>
    <dbReference type="NCBI Taxonomy" id="210409"/>
    <lineage>
        <taxon>Eukaryota</taxon>
        <taxon>Metazoa</taxon>
        <taxon>Ecdysozoa</taxon>
        <taxon>Arthropoda</taxon>
        <taxon>Crustacea</taxon>
        <taxon>Multicrustacea</taxon>
        <taxon>Malacostraca</taxon>
        <taxon>Eumalacostraca</taxon>
        <taxon>Eucarida</taxon>
        <taxon>Decapoda</taxon>
        <taxon>Pleocyemata</taxon>
        <taxon>Brachyura</taxon>
        <taxon>Eubrachyura</taxon>
        <taxon>Portunoidea</taxon>
        <taxon>Portunidae</taxon>
        <taxon>Portuninae</taxon>
        <taxon>Portunus</taxon>
    </lineage>
</organism>
<evidence type="ECO:0000313" key="2">
    <source>
        <dbReference type="Proteomes" id="UP000324222"/>
    </source>
</evidence>
<dbReference type="EMBL" id="VSRR010115529">
    <property type="protein sequence ID" value="MPC98782.1"/>
    <property type="molecule type" value="Genomic_DNA"/>
</dbReference>
<evidence type="ECO:0000313" key="1">
    <source>
        <dbReference type="EMBL" id="MPC98782.1"/>
    </source>
</evidence>
<accession>A0A5B7JRR8</accession>
<evidence type="ECO:0008006" key="3">
    <source>
        <dbReference type="Google" id="ProtNLM"/>
    </source>
</evidence>
<dbReference type="Proteomes" id="UP000324222">
    <property type="component" value="Unassembled WGS sequence"/>
</dbReference>